<organism evidence="2">
    <name type="scientific">hydrothermal vent metagenome</name>
    <dbReference type="NCBI Taxonomy" id="652676"/>
    <lineage>
        <taxon>unclassified sequences</taxon>
        <taxon>metagenomes</taxon>
        <taxon>ecological metagenomes</taxon>
    </lineage>
</organism>
<sequence length="142" mass="15268">MSIDTRAKFMMGVATIFFIYSLLWGLAPFAEINISARIILDLADWPVDNFSTPLDRNTMWLSAIGAGLLAAIAIFLGGIVVPAIREGNSSIIRTTIVAMSIWYIIDGIGSIAAGVASNLFFNSIYLALVLIPLVGIDKTKTS</sequence>
<dbReference type="AlphaFoldDB" id="A0A3B0ZGN3"/>
<keyword evidence="1" id="KW-0812">Transmembrane</keyword>
<feature type="transmembrane region" description="Helical" evidence="1">
    <location>
        <begin position="91"/>
        <end position="113"/>
    </location>
</feature>
<gene>
    <name evidence="2" type="ORF">MNBD_GAMMA18-62</name>
</gene>
<evidence type="ECO:0000256" key="1">
    <source>
        <dbReference type="SAM" id="Phobius"/>
    </source>
</evidence>
<keyword evidence="1" id="KW-1133">Transmembrane helix</keyword>
<feature type="transmembrane region" description="Helical" evidence="1">
    <location>
        <begin position="12"/>
        <end position="40"/>
    </location>
</feature>
<proteinExistence type="predicted"/>
<feature type="transmembrane region" description="Helical" evidence="1">
    <location>
        <begin position="60"/>
        <end position="84"/>
    </location>
</feature>
<dbReference type="EMBL" id="UOFP01000183">
    <property type="protein sequence ID" value="VAW87383.1"/>
    <property type="molecule type" value="Genomic_DNA"/>
</dbReference>
<keyword evidence="1" id="KW-0472">Membrane</keyword>
<feature type="transmembrane region" description="Helical" evidence="1">
    <location>
        <begin position="119"/>
        <end position="136"/>
    </location>
</feature>
<evidence type="ECO:0000313" key="2">
    <source>
        <dbReference type="EMBL" id="VAW87383.1"/>
    </source>
</evidence>
<protein>
    <submittedName>
        <fullName evidence="2">Uncharacterized protein</fullName>
    </submittedName>
</protein>
<name>A0A3B0ZGN3_9ZZZZ</name>
<reference evidence="2" key="1">
    <citation type="submission" date="2018-06" db="EMBL/GenBank/DDBJ databases">
        <authorList>
            <person name="Zhirakovskaya E."/>
        </authorList>
    </citation>
    <scope>NUCLEOTIDE SEQUENCE</scope>
</reference>
<accession>A0A3B0ZGN3</accession>